<name>A0AAV3XY61_9GAST</name>
<feature type="signal peptide" evidence="1">
    <location>
        <begin position="1"/>
        <end position="21"/>
    </location>
</feature>
<evidence type="ECO:0000313" key="2">
    <source>
        <dbReference type="EMBL" id="GFN75780.1"/>
    </source>
</evidence>
<protein>
    <submittedName>
        <fullName evidence="2">Uncharacterized protein</fullName>
    </submittedName>
</protein>
<dbReference type="EMBL" id="BLXT01000298">
    <property type="protein sequence ID" value="GFN75780.1"/>
    <property type="molecule type" value="Genomic_DNA"/>
</dbReference>
<evidence type="ECO:0000313" key="3">
    <source>
        <dbReference type="Proteomes" id="UP000735302"/>
    </source>
</evidence>
<dbReference type="Proteomes" id="UP000735302">
    <property type="component" value="Unassembled WGS sequence"/>
</dbReference>
<keyword evidence="1" id="KW-0732">Signal</keyword>
<comment type="caution">
    <text evidence="2">The sequence shown here is derived from an EMBL/GenBank/DDBJ whole genome shotgun (WGS) entry which is preliminary data.</text>
</comment>
<organism evidence="2 3">
    <name type="scientific">Plakobranchus ocellatus</name>
    <dbReference type="NCBI Taxonomy" id="259542"/>
    <lineage>
        <taxon>Eukaryota</taxon>
        <taxon>Metazoa</taxon>
        <taxon>Spiralia</taxon>
        <taxon>Lophotrochozoa</taxon>
        <taxon>Mollusca</taxon>
        <taxon>Gastropoda</taxon>
        <taxon>Heterobranchia</taxon>
        <taxon>Euthyneura</taxon>
        <taxon>Panpulmonata</taxon>
        <taxon>Sacoglossa</taxon>
        <taxon>Placobranchoidea</taxon>
        <taxon>Plakobranchidae</taxon>
        <taxon>Plakobranchus</taxon>
    </lineage>
</organism>
<dbReference type="AlphaFoldDB" id="A0AAV3XY61"/>
<proteinExistence type="predicted"/>
<keyword evidence="3" id="KW-1185">Reference proteome</keyword>
<feature type="chain" id="PRO_5043741421" evidence="1">
    <location>
        <begin position="22"/>
        <end position="109"/>
    </location>
</feature>
<accession>A0AAV3XY61</accession>
<gene>
    <name evidence="2" type="ORF">PoB_000228600</name>
</gene>
<evidence type="ECO:0000256" key="1">
    <source>
        <dbReference type="SAM" id="SignalP"/>
    </source>
</evidence>
<sequence>MEPKLCFTLSCLAPLIPVGFSETLPGRVVHQAALISSIMCKRLPLCKFMLLLSTFGIQPRPSLELRDAATEPKYPPVIEYFVLPPIDCSAMRNGSLSLYLYIDSRYSIP</sequence>
<reference evidence="2 3" key="1">
    <citation type="journal article" date="2021" name="Elife">
        <title>Chloroplast acquisition without the gene transfer in kleptoplastic sea slugs, Plakobranchus ocellatus.</title>
        <authorList>
            <person name="Maeda T."/>
            <person name="Takahashi S."/>
            <person name="Yoshida T."/>
            <person name="Shimamura S."/>
            <person name="Takaki Y."/>
            <person name="Nagai Y."/>
            <person name="Toyoda A."/>
            <person name="Suzuki Y."/>
            <person name="Arimoto A."/>
            <person name="Ishii H."/>
            <person name="Satoh N."/>
            <person name="Nishiyama T."/>
            <person name="Hasebe M."/>
            <person name="Maruyama T."/>
            <person name="Minagawa J."/>
            <person name="Obokata J."/>
            <person name="Shigenobu S."/>
        </authorList>
    </citation>
    <scope>NUCLEOTIDE SEQUENCE [LARGE SCALE GENOMIC DNA]</scope>
</reference>